<keyword evidence="3" id="KW-1185">Reference proteome</keyword>
<dbReference type="InParanoid" id="A0A1B7MW44"/>
<dbReference type="AlphaFoldDB" id="A0A1B7MW44"/>
<evidence type="ECO:0000313" key="2">
    <source>
        <dbReference type="EMBL" id="OAX36832.1"/>
    </source>
</evidence>
<gene>
    <name evidence="2" type="ORF">K503DRAFT_772113</name>
</gene>
<proteinExistence type="predicted"/>
<reference evidence="2 3" key="1">
    <citation type="submission" date="2016-06" db="EMBL/GenBank/DDBJ databases">
        <title>Comparative genomics of the ectomycorrhizal sister species Rhizopogon vinicolor and Rhizopogon vesiculosus (Basidiomycota: Boletales) reveals a divergence of the mating type B locus.</title>
        <authorList>
            <consortium name="DOE Joint Genome Institute"/>
            <person name="Mujic A.B."/>
            <person name="Kuo A."/>
            <person name="Tritt A."/>
            <person name="Lipzen A."/>
            <person name="Chen C."/>
            <person name="Johnson J."/>
            <person name="Sharma A."/>
            <person name="Barry K."/>
            <person name="Grigoriev I.V."/>
            <person name="Spatafora J.W."/>
        </authorList>
    </citation>
    <scope>NUCLEOTIDE SEQUENCE [LARGE SCALE GENOMIC DNA]</scope>
    <source>
        <strain evidence="2 3">AM-OR11-026</strain>
    </source>
</reference>
<accession>A0A1B7MW44</accession>
<feature type="signal peptide" evidence="1">
    <location>
        <begin position="1"/>
        <end position="20"/>
    </location>
</feature>
<feature type="chain" id="PRO_5008597588" evidence="1">
    <location>
        <begin position="21"/>
        <end position="59"/>
    </location>
</feature>
<organism evidence="2 3">
    <name type="scientific">Rhizopogon vinicolor AM-OR11-026</name>
    <dbReference type="NCBI Taxonomy" id="1314800"/>
    <lineage>
        <taxon>Eukaryota</taxon>
        <taxon>Fungi</taxon>
        <taxon>Dikarya</taxon>
        <taxon>Basidiomycota</taxon>
        <taxon>Agaricomycotina</taxon>
        <taxon>Agaricomycetes</taxon>
        <taxon>Agaricomycetidae</taxon>
        <taxon>Boletales</taxon>
        <taxon>Suillineae</taxon>
        <taxon>Rhizopogonaceae</taxon>
        <taxon>Rhizopogon</taxon>
    </lineage>
</organism>
<name>A0A1B7MW44_9AGAM</name>
<protein>
    <submittedName>
        <fullName evidence="2">Uncharacterized protein</fullName>
    </submittedName>
</protein>
<evidence type="ECO:0000313" key="3">
    <source>
        <dbReference type="Proteomes" id="UP000092154"/>
    </source>
</evidence>
<dbReference type="Proteomes" id="UP000092154">
    <property type="component" value="Unassembled WGS sequence"/>
</dbReference>
<keyword evidence="1" id="KW-0732">Signal</keyword>
<dbReference type="EMBL" id="KV448390">
    <property type="protein sequence ID" value="OAX36832.1"/>
    <property type="molecule type" value="Genomic_DNA"/>
</dbReference>
<evidence type="ECO:0000256" key="1">
    <source>
        <dbReference type="SAM" id="SignalP"/>
    </source>
</evidence>
<sequence>MHFSFLAVLAALTAFVSVSACSIQYGACTDDTDCCADLVCVTHLEYGNVVGQDCDYPGK</sequence>